<dbReference type="Proteomes" id="UP000639516">
    <property type="component" value="Unassembled WGS sequence"/>
</dbReference>
<evidence type="ECO:0000313" key="3">
    <source>
        <dbReference type="Proteomes" id="UP000639516"/>
    </source>
</evidence>
<accession>A0ABR7U6H9</accession>
<sequence length="249" mass="27526">MPNGMILAMVSLGLTMLTPSDVAAHGAFTASLQDEPRDDGSAIDRRIIERELGLFRSAQISLRRAMEIAEALHSSSRTMDISFDGGTDASVFRVRTAKDSFIWENTIDAQSGTVRGDEITSAVQDLHANDRVDLAAFRSIRQSMSDAVFIAEVSTSGRAIGGSLTHKNGRLNFVIIVLSGDDLKRVVLEPPRPNRWKPVSHRLRQRELRKTHRTRNRARADMFEHADGCFLPALPRARCAVCLRTTSSV</sequence>
<dbReference type="Gene3D" id="3.10.450.40">
    <property type="match status" value="1"/>
</dbReference>
<proteinExistence type="predicted"/>
<name>A0ABR7U6H9_9BRAD</name>
<keyword evidence="3" id="KW-1185">Reference proteome</keyword>
<protein>
    <submittedName>
        <fullName evidence="2">PepSY domain-containing protein</fullName>
    </submittedName>
</protein>
<organism evidence="2 3">
    <name type="scientific">Bradyrhizobium campsiandrae</name>
    <dbReference type="NCBI Taxonomy" id="1729892"/>
    <lineage>
        <taxon>Bacteria</taxon>
        <taxon>Pseudomonadati</taxon>
        <taxon>Pseudomonadota</taxon>
        <taxon>Alphaproteobacteria</taxon>
        <taxon>Hyphomicrobiales</taxon>
        <taxon>Nitrobacteraceae</taxon>
        <taxon>Bradyrhizobium</taxon>
    </lineage>
</organism>
<feature type="signal peptide" evidence="1">
    <location>
        <begin position="1"/>
        <end position="23"/>
    </location>
</feature>
<reference evidence="2 3" key="1">
    <citation type="journal article" date="2020" name="Arch. Microbiol.">
        <title>Bradyrhizobium campsiandrae sp. nov., a nitrogen-fixing bacterial strain isolated from a native leguminous tree from the Amazon adapted to flooded conditions.</title>
        <authorList>
            <person name="Cabral Michel D."/>
            <person name="Martins da Costa E."/>
            <person name="Azarias Guimaraes A."/>
            <person name="Soares de Carvalho T."/>
            <person name="Santos de Castro Caputo P."/>
            <person name="Willems A."/>
            <person name="de Souza Moreira F.M."/>
        </authorList>
    </citation>
    <scope>NUCLEOTIDE SEQUENCE [LARGE SCALE GENOMIC DNA]</scope>
    <source>
        <strain evidence="3">INPA 384B</strain>
    </source>
</reference>
<keyword evidence="1" id="KW-0732">Signal</keyword>
<evidence type="ECO:0000256" key="1">
    <source>
        <dbReference type="SAM" id="SignalP"/>
    </source>
</evidence>
<dbReference type="RefSeq" id="WP_188107495.1">
    <property type="nucleotide sequence ID" value="NZ_JAANIH010000081.1"/>
</dbReference>
<gene>
    <name evidence="2" type="ORF">HA482_12550</name>
</gene>
<feature type="chain" id="PRO_5046304451" evidence="1">
    <location>
        <begin position="24"/>
        <end position="249"/>
    </location>
</feature>
<evidence type="ECO:0000313" key="2">
    <source>
        <dbReference type="EMBL" id="MBC9979032.1"/>
    </source>
</evidence>
<comment type="caution">
    <text evidence="2">The sequence shown here is derived from an EMBL/GenBank/DDBJ whole genome shotgun (WGS) entry which is preliminary data.</text>
</comment>
<dbReference type="EMBL" id="JAATTO010000015">
    <property type="protein sequence ID" value="MBC9979032.1"/>
    <property type="molecule type" value="Genomic_DNA"/>
</dbReference>